<evidence type="ECO:0000313" key="5">
    <source>
        <dbReference type="Proteomes" id="UP000728032"/>
    </source>
</evidence>
<feature type="non-terminal residue" evidence="4">
    <location>
        <position position="1"/>
    </location>
</feature>
<evidence type="ECO:0000259" key="3">
    <source>
        <dbReference type="PROSITE" id="PS50157"/>
    </source>
</evidence>
<feature type="region of interest" description="Disordered" evidence="2">
    <location>
        <begin position="136"/>
        <end position="174"/>
    </location>
</feature>
<dbReference type="GO" id="GO:0008270">
    <property type="term" value="F:zinc ion binding"/>
    <property type="evidence" value="ECO:0007669"/>
    <property type="project" value="UniProtKB-KW"/>
</dbReference>
<keyword evidence="5" id="KW-1185">Reference proteome</keyword>
<name>A0A7R9MF58_9ACAR</name>
<dbReference type="EMBL" id="CAJPVJ010013778">
    <property type="protein sequence ID" value="CAG2175024.1"/>
    <property type="molecule type" value="Genomic_DNA"/>
</dbReference>
<keyword evidence="1" id="KW-0479">Metal-binding</keyword>
<evidence type="ECO:0000313" key="4">
    <source>
        <dbReference type="EMBL" id="CAD7657838.1"/>
    </source>
</evidence>
<accession>A0A7R9MF58</accession>
<dbReference type="PROSITE" id="PS00028">
    <property type="entry name" value="ZINC_FINGER_C2H2_1"/>
    <property type="match status" value="1"/>
</dbReference>
<dbReference type="SUPFAM" id="SSF57667">
    <property type="entry name" value="beta-beta-alpha zinc fingers"/>
    <property type="match status" value="1"/>
</dbReference>
<dbReference type="PROSITE" id="PS50157">
    <property type="entry name" value="ZINC_FINGER_C2H2_2"/>
    <property type="match status" value="1"/>
</dbReference>
<dbReference type="InterPro" id="IPR036236">
    <property type="entry name" value="Znf_C2H2_sf"/>
</dbReference>
<protein>
    <recommendedName>
        <fullName evidence="3">C2H2-type domain-containing protein</fullName>
    </recommendedName>
</protein>
<evidence type="ECO:0000256" key="2">
    <source>
        <dbReference type="SAM" id="MobiDB-lite"/>
    </source>
</evidence>
<dbReference type="EMBL" id="OC928603">
    <property type="protein sequence ID" value="CAD7657838.1"/>
    <property type="molecule type" value="Genomic_DNA"/>
</dbReference>
<gene>
    <name evidence="4" type="ORF">ONB1V03_LOCUS14463</name>
</gene>
<keyword evidence="1" id="KW-0862">Zinc</keyword>
<dbReference type="InterPro" id="IPR013087">
    <property type="entry name" value="Znf_C2H2_type"/>
</dbReference>
<dbReference type="SMART" id="SM00355">
    <property type="entry name" value="ZnF_C2H2"/>
    <property type="match status" value="2"/>
</dbReference>
<keyword evidence="1" id="KW-0863">Zinc-finger</keyword>
<dbReference type="AlphaFoldDB" id="A0A7R9MF58"/>
<dbReference type="OrthoDB" id="8922241at2759"/>
<dbReference type="Proteomes" id="UP000728032">
    <property type="component" value="Unassembled WGS sequence"/>
</dbReference>
<feature type="compositionally biased region" description="Basic residues" evidence="2">
    <location>
        <begin position="146"/>
        <end position="157"/>
    </location>
</feature>
<feature type="domain" description="C2H2-type" evidence="3">
    <location>
        <begin position="209"/>
        <end position="232"/>
    </location>
</feature>
<dbReference type="Gene3D" id="3.30.160.60">
    <property type="entry name" value="Classic Zinc Finger"/>
    <property type="match status" value="1"/>
</dbReference>
<sequence length="261" mass="29445">MTASIALNDILHELYAENQRLCNELKVSHNLCQNYRQLTHQCLQSCVNCQSNAQYVHHFNQLELSYPVDDTQDSHAGSDDQGIRGGSDKPGVKYVYNIGIDESANNELLISVKEVLISDSNCGDNHGVRDAIGGTAAAVSQPIGRRSSRRTTTKSKGKASEGSTRPPDTPKVDTTVEKKKECDFCDYTHRDWKAVESHMNRWHLNLKPYRCLSCGVSYSSDRYLTRHIKESHNSVIKYFRCDYKDCDFKTKYQNAIKGSIA</sequence>
<organism evidence="4">
    <name type="scientific">Oppiella nova</name>
    <dbReference type="NCBI Taxonomy" id="334625"/>
    <lineage>
        <taxon>Eukaryota</taxon>
        <taxon>Metazoa</taxon>
        <taxon>Ecdysozoa</taxon>
        <taxon>Arthropoda</taxon>
        <taxon>Chelicerata</taxon>
        <taxon>Arachnida</taxon>
        <taxon>Acari</taxon>
        <taxon>Acariformes</taxon>
        <taxon>Sarcoptiformes</taxon>
        <taxon>Oribatida</taxon>
        <taxon>Brachypylina</taxon>
        <taxon>Oppioidea</taxon>
        <taxon>Oppiidae</taxon>
        <taxon>Oppiella</taxon>
    </lineage>
</organism>
<reference evidence="4" key="1">
    <citation type="submission" date="2020-11" db="EMBL/GenBank/DDBJ databases">
        <authorList>
            <person name="Tran Van P."/>
        </authorList>
    </citation>
    <scope>NUCLEOTIDE SEQUENCE</scope>
</reference>
<proteinExistence type="predicted"/>
<evidence type="ECO:0000256" key="1">
    <source>
        <dbReference type="PROSITE-ProRule" id="PRU00042"/>
    </source>
</evidence>